<feature type="transmembrane region" description="Helical" evidence="1">
    <location>
        <begin position="20"/>
        <end position="43"/>
    </location>
</feature>
<dbReference type="Pfam" id="PF02129">
    <property type="entry name" value="Peptidase_S15"/>
    <property type="match status" value="1"/>
</dbReference>
<accession>A0ABT9Q063</accession>
<keyword evidence="1" id="KW-1133">Transmembrane helix</keyword>
<sequence>MTDEGKIPNTPDLVSPERRTVIIGGAALAAVAVAGTAGSAFAAGPDMSRGADNFYKSDRVTTEDVRYKNTYGMEVVGTLFRPNQMEAGRRYPALVVGHPYGAVRQQAANLYATKMAEQGFVTLSFDQSYWGESAGSPRGAVLPDVYVENFSAAVDFLGTREFVSRENIGVIGICASGGFSIAATKVDARIKALATVSMYDMGEYYRTGIKGERAVETRNSDLQIAAANRYKEAETGQPIHGPGQNDPVFLEAAESRDFYSTERGLVASNDRRTTPATYAKFMNFYPFVGIESIAPRPILFVVGGIAPSRGYTDKAFEMAAEPKELVVIDGANRIDLYDRTEIIPFAKLTSFFNQHLGDAA</sequence>
<protein>
    <submittedName>
        <fullName evidence="3">Fermentation-respiration switch protein FrsA (DUF1100 family)</fullName>
    </submittedName>
</protein>
<keyword evidence="1" id="KW-0472">Membrane</keyword>
<evidence type="ECO:0000256" key="1">
    <source>
        <dbReference type="SAM" id="Phobius"/>
    </source>
</evidence>
<dbReference type="EMBL" id="JAUSRF010000022">
    <property type="protein sequence ID" value="MDP9840082.1"/>
    <property type="molecule type" value="Genomic_DNA"/>
</dbReference>
<feature type="domain" description="Xaa-Pro dipeptidyl-peptidase-like" evidence="2">
    <location>
        <begin position="75"/>
        <end position="215"/>
    </location>
</feature>
<keyword evidence="4" id="KW-1185">Reference proteome</keyword>
<organism evidence="3 4">
    <name type="scientific">Neorhizobium huautlense</name>
    <dbReference type="NCBI Taxonomy" id="67774"/>
    <lineage>
        <taxon>Bacteria</taxon>
        <taxon>Pseudomonadati</taxon>
        <taxon>Pseudomonadota</taxon>
        <taxon>Alphaproteobacteria</taxon>
        <taxon>Hyphomicrobiales</taxon>
        <taxon>Rhizobiaceae</taxon>
        <taxon>Rhizobium/Agrobacterium group</taxon>
        <taxon>Neorhizobium</taxon>
    </lineage>
</organism>
<dbReference type="RefSeq" id="WP_306839353.1">
    <property type="nucleotide sequence ID" value="NZ_JAUSRF010000022.1"/>
</dbReference>
<comment type="caution">
    <text evidence="3">The sequence shown here is derived from an EMBL/GenBank/DDBJ whole genome shotgun (WGS) entry which is preliminary data.</text>
</comment>
<dbReference type="SUPFAM" id="SSF53474">
    <property type="entry name" value="alpha/beta-Hydrolases"/>
    <property type="match status" value="1"/>
</dbReference>
<evidence type="ECO:0000313" key="3">
    <source>
        <dbReference type="EMBL" id="MDP9840082.1"/>
    </source>
</evidence>
<dbReference type="InterPro" id="IPR000383">
    <property type="entry name" value="Xaa-Pro-like_dom"/>
</dbReference>
<dbReference type="PROSITE" id="PS51318">
    <property type="entry name" value="TAT"/>
    <property type="match status" value="1"/>
</dbReference>
<dbReference type="Gene3D" id="1.10.10.800">
    <property type="match status" value="1"/>
</dbReference>
<name>A0ABT9Q063_9HYPH</name>
<dbReference type="InterPro" id="IPR051411">
    <property type="entry name" value="Polyketide_trans_af380"/>
</dbReference>
<evidence type="ECO:0000313" key="4">
    <source>
        <dbReference type="Proteomes" id="UP001241472"/>
    </source>
</evidence>
<gene>
    <name evidence="3" type="ORF">J2T09_004862</name>
</gene>
<proteinExistence type="predicted"/>
<evidence type="ECO:0000259" key="2">
    <source>
        <dbReference type="Pfam" id="PF02129"/>
    </source>
</evidence>
<dbReference type="Proteomes" id="UP001241472">
    <property type="component" value="Unassembled WGS sequence"/>
</dbReference>
<keyword evidence="1" id="KW-0812">Transmembrane</keyword>
<dbReference type="InterPro" id="IPR006311">
    <property type="entry name" value="TAT_signal"/>
</dbReference>
<dbReference type="PANTHER" id="PTHR47751">
    <property type="entry name" value="SUPERFAMILY HYDROLASE, PUTATIVE (AFU_ORTHOLOGUE AFUA_2G16580)-RELATED"/>
    <property type="match status" value="1"/>
</dbReference>
<reference evidence="3 4" key="1">
    <citation type="submission" date="2023-07" db="EMBL/GenBank/DDBJ databases">
        <title>Sorghum-associated microbial communities from plants grown in Nebraska, USA.</title>
        <authorList>
            <person name="Schachtman D."/>
        </authorList>
    </citation>
    <scope>NUCLEOTIDE SEQUENCE [LARGE SCALE GENOMIC DNA]</scope>
    <source>
        <strain evidence="3 4">DS1307</strain>
    </source>
</reference>
<dbReference type="PANTHER" id="PTHR47751:SF1">
    <property type="entry name" value="SUPERFAMILY HYDROLASE, PUTATIVE (AFU_ORTHOLOGUE AFUA_2G16580)-RELATED"/>
    <property type="match status" value="1"/>
</dbReference>
<dbReference type="InterPro" id="IPR029058">
    <property type="entry name" value="AB_hydrolase_fold"/>
</dbReference>
<dbReference type="Gene3D" id="3.40.50.1820">
    <property type="entry name" value="alpha/beta hydrolase"/>
    <property type="match status" value="1"/>
</dbReference>